<dbReference type="EMBL" id="FOJS01000026">
    <property type="protein sequence ID" value="SFA50493.1"/>
    <property type="molecule type" value="Genomic_DNA"/>
</dbReference>
<organism evidence="1 2">
    <name type="scientific">Parageobacillus thermantarcticus</name>
    <dbReference type="NCBI Taxonomy" id="186116"/>
    <lineage>
        <taxon>Bacteria</taxon>
        <taxon>Bacillati</taxon>
        <taxon>Bacillota</taxon>
        <taxon>Bacilli</taxon>
        <taxon>Bacillales</taxon>
        <taxon>Anoxybacillaceae</taxon>
        <taxon>Parageobacillus</taxon>
    </lineage>
</organism>
<name>A0A1I0TG06_9BACL</name>
<dbReference type="Proteomes" id="UP000198650">
    <property type="component" value="Unassembled WGS sequence"/>
</dbReference>
<gene>
    <name evidence="1" type="ORF">SAMN05192569_10261</name>
</gene>
<protein>
    <submittedName>
        <fullName evidence="1">Uncharacterized protein</fullName>
    </submittedName>
</protein>
<evidence type="ECO:0000313" key="1">
    <source>
        <dbReference type="EMBL" id="SFA50493.1"/>
    </source>
</evidence>
<keyword evidence="2" id="KW-1185">Reference proteome</keyword>
<evidence type="ECO:0000313" key="2">
    <source>
        <dbReference type="Proteomes" id="UP000198650"/>
    </source>
</evidence>
<accession>A0A1I0TG06</accession>
<dbReference type="AlphaFoldDB" id="A0A1I0TG06"/>
<reference evidence="2" key="1">
    <citation type="submission" date="2016-10" db="EMBL/GenBank/DDBJ databases">
        <authorList>
            <person name="Varghese N."/>
            <person name="Submissions S."/>
        </authorList>
    </citation>
    <scope>NUCLEOTIDE SEQUENCE [LARGE SCALE GENOMIC DNA]</scope>
    <source>
        <strain evidence="2">M1</strain>
    </source>
</reference>
<proteinExistence type="predicted"/>
<sequence length="58" mass="7000">MNIQQHLTTNSLTWKEIELDLFRALQNVFAELFTALLRLFDKTNVKCYSQKYGKLYYH</sequence>
<dbReference type="RefSeq" id="WP_167359633.1">
    <property type="nucleotide sequence ID" value="NZ_FOJS01000026.1"/>
</dbReference>